<accession>A0A4Q4SYH7</accession>
<dbReference type="EC" id="2.1.2.2" evidence="2"/>
<dbReference type="PANTHER" id="PTHR43369">
    <property type="entry name" value="PHOSPHORIBOSYLGLYCINAMIDE FORMYLTRANSFERASE"/>
    <property type="match status" value="1"/>
</dbReference>
<dbReference type="InterPro" id="IPR004607">
    <property type="entry name" value="GART"/>
</dbReference>
<comment type="catalytic activity">
    <reaction evidence="9">
        <text>N(1)-(5-phospho-beta-D-ribosyl)glycinamide + (6R)-10-formyltetrahydrofolate = N(2)-formyl-N(1)-(5-phospho-beta-D-ribosyl)glycinamide + (6S)-5,6,7,8-tetrahydrofolate + H(+)</text>
        <dbReference type="Rhea" id="RHEA:15053"/>
        <dbReference type="ChEBI" id="CHEBI:15378"/>
        <dbReference type="ChEBI" id="CHEBI:57453"/>
        <dbReference type="ChEBI" id="CHEBI:143788"/>
        <dbReference type="ChEBI" id="CHEBI:147286"/>
        <dbReference type="ChEBI" id="CHEBI:195366"/>
        <dbReference type="EC" id="2.1.2.2"/>
    </reaction>
</comment>
<keyword evidence="5" id="KW-0658">Purine biosynthesis</keyword>
<evidence type="ECO:0000256" key="4">
    <source>
        <dbReference type="ARBA" id="ARBA00022679"/>
    </source>
</evidence>
<evidence type="ECO:0000256" key="1">
    <source>
        <dbReference type="ARBA" id="ARBA00005054"/>
    </source>
</evidence>
<dbReference type="FunFam" id="3.40.50.170:FF:000009">
    <property type="entry name" value="Phosphoribosylglycinamide formyltransferase (Eurofung)"/>
    <property type="match status" value="1"/>
</dbReference>
<evidence type="ECO:0000256" key="9">
    <source>
        <dbReference type="ARBA" id="ARBA00047664"/>
    </source>
</evidence>
<dbReference type="NCBIfam" id="TIGR00639">
    <property type="entry name" value="PurN"/>
    <property type="match status" value="1"/>
</dbReference>
<evidence type="ECO:0000259" key="10">
    <source>
        <dbReference type="Pfam" id="PF00551"/>
    </source>
</evidence>
<comment type="similarity">
    <text evidence="6">Belongs to the GART family.</text>
</comment>
<dbReference type="SUPFAM" id="SSF53328">
    <property type="entry name" value="Formyltransferase"/>
    <property type="match status" value="1"/>
</dbReference>
<evidence type="ECO:0000313" key="12">
    <source>
        <dbReference type="Proteomes" id="UP000293360"/>
    </source>
</evidence>
<evidence type="ECO:0000256" key="6">
    <source>
        <dbReference type="ARBA" id="ARBA00038440"/>
    </source>
</evidence>
<dbReference type="AlphaFoldDB" id="A0A4Q4SYH7"/>
<gene>
    <name evidence="11" type="ORF">DL764_008931</name>
</gene>
<dbReference type="GO" id="GO:0006189">
    <property type="term" value="P:'de novo' IMP biosynthetic process"/>
    <property type="evidence" value="ECO:0007669"/>
    <property type="project" value="InterPro"/>
</dbReference>
<dbReference type="PANTHER" id="PTHR43369:SF2">
    <property type="entry name" value="PHOSPHORIBOSYLGLYCINAMIDE FORMYLTRANSFERASE"/>
    <property type="match status" value="1"/>
</dbReference>
<dbReference type="OrthoDB" id="5575075at2759"/>
<keyword evidence="12" id="KW-1185">Reference proteome</keyword>
<comment type="caution">
    <text evidence="11">The sequence shown here is derived from an EMBL/GenBank/DDBJ whole genome shotgun (WGS) entry which is preliminary data.</text>
</comment>
<evidence type="ECO:0000313" key="11">
    <source>
        <dbReference type="EMBL" id="RYO86964.1"/>
    </source>
</evidence>
<dbReference type="Proteomes" id="UP000293360">
    <property type="component" value="Unassembled WGS sequence"/>
</dbReference>
<dbReference type="Pfam" id="PF00551">
    <property type="entry name" value="Formyl_trans_N"/>
    <property type="match status" value="1"/>
</dbReference>
<dbReference type="STRING" id="155417.A0A4Q4SYH7"/>
<proteinExistence type="inferred from homology"/>
<evidence type="ECO:0000256" key="3">
    <source>
        <dbReference type="ARBA" id="ARBA00022076"/>
    </source>
</evidence>
<dbReference type="GO" id="GO:0005737">
    <property type="term" value="C:cytoplasm"/>
    <property type="evidence" value="ECO:0007669"/>
    <property type="project" value="TreeGrafter"/>
</dbReference>
<comment type="pathway">
    <text evidence="1">Purine metabolism; IMP biosynthesis via de novo pathway; N(2)-formyl-N(1)-(5-phospho-D-ribosyl)glycinamide from N(1)-(5-phospho-D-ribosyl)glycinamide (10-formyl THF route): step 1/1.</text>
</comment>
<keyword evidence="4" id="KW-0808">Transferase</keyword>
<evidence type="ECO:0000256" key="5">
    <source>
        <dbReference type="ARBA" id="ARBA00022755"/>
    </source>
</evidence>
<dbReference type="InterPro" id="IPR036477">
    <property type="entry name" value="Formyl_transf_N_sf"/>
</dbReference>
<reference evidence="11 12" key="1">
    <citation type="submission" date="2018-06" db="EMBL/GenBank/DDBJ databases">
        <title>Complete Genomes of Monosporascus.</title>
        <authorList>
            <person name="Robinson A.J."/>
            <person name="Natvig D.O."/>
        </authorList>
    </citation>
    <scope>NUCLEOTIDE SEQUENCE [LARGE SCALE GENOMIC DNA]</scope>
    <source>
        <strain evidence="11 12">CBS 110550</strain>
    </source>
</reference>
<organism evidence="11 12">
    <name type="scientific">Monosporascus ibericus</name>
    <dbReference type="NCBI Taxonomy" id="155417"/>
    <lineage>
        <taxon>Eukaryota</taxon>
        <taxon>Fungi</taxon>
        <taxon>Dikarya</taxon>
        <taxon>Ascomycota</taxon>
        <taxon>Pezizomycotina</taxon>
        <taxon>Sordariomycetes</taxon>
        <taxon>Xylariomycetidae</taxon>
        <taxon>Xylariales</taxon>
        <taxon>Xylariales incertae sedis</taxon>
        <taxon>Monosporascus</taxon>
    </lineage>
</organism>
<name>A0A4Q4SYH7_9PEZI</name>
<dbReference type="GO" id="GO:0004644">
    <property type="term" value="F:phosphoribosylglycinamide formyltransferase activity"/>
    <property type="evidence" value="ECO:0007669"/>
    <property type="project" value="UniProtKB-EC"/>
</dbReference>
<evidence type="ECO:0000256" key="2">
    <source>
        <dbReference type="ARBA" id="ARBA00012254"/>
    </source>
</evidence>
<protein>
    <recommendedName>
        <fullName evidence="3">Phosphoribosylglycinamide formyltransferase</fullName>
        <ecNumber evidence="2">2.1.2.2</ecNumber>
    </recommendedName>
    <alternativeName>
        <fullName evidence="8">5'-phosphoribosylglycinamide transformylase</fullName>
    </alternativeName>
    <alternativeName>
        <fullName evidence="7">GAR transformylase</fullName>
    </alternativeName>
</protein>
<feature type="domain" description="Formyl transferase N-terminal" evidence="10">
    <location>
        <begin position="11"/>
        <end position="218"/>
    </location>
</feature>
<dbReference type="EMBL" id="QJNU01000762">
    <property type="protein sequence ID" value="RYO86964.1"/>
    <property type="molecule type" value="Genomic_DNA"/>
</dbReference>
<sequence length="232" mass="25862">MADRQEQPPCRILVMASGNGSNFQALIDAVAAGRIPNSRIVRLVVNRAKAYATTRADSAGIPWEYFNLIGGGFLAKGERDEAKVREARERYDAALAQRVLAGSGDIRERPELVVLAGWMHVFGRAFLEPLEREGIRVINLHPALPREYNGAGAIERAFEDFKAGKTTRTGIMVHYVILEMDMGAPILVREIEFREGEELAQLEERIHGHEHELIVEATAKVVREILEARPAK</sequence>
<evidence type="ECO:0000256" key="8">
    <source>
        <dbReference type="ARBA" id="ARBA00041682"/>
    </source>
</evidence>
<dbReference type="InterPro" id="IPR002376">
    <property type="entry name" value="Formyl_transf_N"/>
</dbReference>
<dbReference type="Gene3D" id="3.40.50.170">
    <property type="entry name" value="Formyl transferase, N-terminal domain"/>
    <property type="match status" value="1"/>
</dbReference>
<evidence type="ECO:0000256" key="7">
    <source>
        <dbReference type="ARBA" id="ARBA00041324"/>
    </source>
</evidence>